<dbReference type="KEGG" id="bpz:BP1026B_I2012"/>
<reference evidence="2 3" key="1">
    <citation type="journal article" date="2012" name="PLoS ONE">
        <title>Evolution of Burkholderia pseudomallei in recurrent melioidosis.</title>
        <authorList>
            <person name="Hayden H.S."/>
            <person name="Lim R."/>
            <person name="Brittnacher M.J."/>
            <person name="Sims E.H."/>
            <person name="Ramage E.R."/>
            <person name="Fong C."/>
            <person name="Wu Z."/>
            <person name="Crist E."/>
            <person name="Chang J."/>
            <person name="Zhou Y."/>
            <person name="Radey M."/>
            <person name="Rohmer L."/>
            <person name="Haugen E."/>
            <person name="Gillett W."/>
            <person name="Wuthiekanun V."/>
            <person name="Peacock S.J."/>
            <person name="Kaul R."/>
            <person name="Miller S.I."/>
            <person name="Manoil C."/>
            <person name="Jacobs M.A."/>
        </authorList>
    </citation>
    <scope>NUCLEOTIDE SEQUENCE [LARGE SCALE GENOMIC DNA]</scope>
    <source>
        <strain evidence="2 3">1026b</strain>
    </source>
</reference>
<gene>
    <name evidence="2" type="ordered locus">BP1026B_I2012</name>
</gene>
<sequence>MQKFLQHSQRKPIALESNADITKSSGLMVEVRQMFDTFHPSMAPPQPLLRHHPEMETTSTNL</sequence>
<evidence type="ECO:0000313" key="3">
    <source>
        <dbReference type="Proteomes" id="UP000010087"/>
    </source>
</evidence>
<evidence type="ECO:0000313" key="2">
    <source>
        <dbReference type="EMBL" id="AFI66628.1"/>
    </source>
</evidence>
<proteinExistence type="predicted"/>
<name>A0A0H3HQX1_BURP2</name>
<dbReference type="EMBL" id="CP002833">
    <property type="protein sequence ID" value="AFI66628.1"/>
    <property type="molecule type" value="Genomic_DNA"/>
</dbReference>
<dbReference type="AlphaFoldDB" id="A0A0H3HQX1"/>
<evidence type="ECO:0000256" key="1">
    <source>
        <dbReference type="SAM" id="MobiDB-lite"/>
    </source>
</evidence>
<protein>
    <submittedName>
        <fullName evidence="2">Uncharacterized protein</fullName>
    </submittedName>
</protein>
<feature type="region of interest" description="Disordered" evidence="1">
    <location>
        <begin position="38"/>
        <end position="62"/>
    </location>
</feature>
<organism evidence="2 3">
    <name type="scientific">Burkholderia pseudomallei (strain 1026b)</name>
    <dbReference type="NCBI Taxonomy" id="884204"/>
    <lineage>
        <taxon>Bacteria</taxon>
        <taxon>Pseudomonadati</taxon>
        <taxon>Pseudomonadota</taxon>
        <taxon>Betaproteobacteria</taxon>
        <taxon>Burkholderiales</taxon>
        <taxon>Burkholderiaceae</taxon>
        <taxon>Burkholderia</taxon>
        <taxon>pseudomallei group</taxon>
    </lineage>
</organism>
<accession>A0A0H3HQX1</accession>
<dbReference type="Proteomes" id="UP000010087">
    <property type="component" value="Chromosome 1"/>
</dbReference>